<organism evidence="1 2">
    <name type="scientific">Scylla paramamosain</name>
    <name type="common">Mud crab</name>
    <dbReference type="NCBI Taxonomy" id="85552"/>
    <lineage>
        <taxon>Eukaryota</taxon>
        <taxon>Metazoa</taxon>
        <taxon>Ecdysozoa</taxon>
        <taxon>Arthropoda</taxon>
        <taxon>Crustacea</taxon>
        <taxon>Multicrustacea</taxon>
        <taxon>Malacostraca</taxon>
        <taxon>Eumalacostraca</taxon>
        <taxon>Eucarida</taxon>
        <taxon>Decapoda</taxon>
        <taxon>Pleocyemata</taxon>
        <taxon>Brachyura</taxon>
        <taxon>Eubrachyura</taxon>
        <taxon>Portunoidea</taxon>
        <taxon>Portunidae</taxon>
        <taxon>Portuninae</taxon>
        <taxon>Scylla</taxon>
    </lineage>
</organism>
<gene>
    <name evidence="1" type="ORF">O3P69_007046</name>
</gene>
<dbReference type="EMBL" id="JARAKH010000002">
    <property type="protein sequence ID" value="KAK8406058.1"/>
    <property type="molecule type" value="Genomic_DNA"/>
</dbReference>
<comment type="caution">
    <text evidence="1">The sequence shown here is derived from an EMBL/GenBank/DDBJ whole genome shotgun (WGS) entry which is preliminary data.</text>
</comment>
<dbReference type="AlphaFoldDB" id="A0AAW0V3S4"/>
<evidence type="ECO:0000313" key="2">
    <source>
        <dbReference type="Proteomes" id="UP001487740"/>
    </source>
</evidence>
<name>A0AAW0V3S4_SCYPA</name>
<accession>A0AAW0V3S4</accession>
<keyword evidence="2" id="KW-1185">Reference proteome</keyword>
<evidence type="ECO:0000313" key="1">
    <source>
        <dbReference type="EMBL" id="KAK8406058.1"/>
    </source>
</evidence>
<sequence length="118" mass="12532">MRMAPPRKLSHSCSAGLFPTFRRLQVGGDGQVVAPTPTRSPALHRGPVTIPHAGGLVWAEVRTGALHVYPQRAAALPSLVVAHLAQCCVSLTCLARPSPAYCVLVHRKLTMKAFGNSS</sequence>
<protein>
    <submittedName>
        <fullName evidence="1">Uncharacterized protein</fullName>
    </submittedName>
</protein>
<reference evidence="1 2" key="1">
    <citation type="submission" date="2023-03" db="EMBL/GenBank/DDBJ databases">
        <title>High-quality genome of Scylla paramamosain provides insights in environmental adaptation.</title>
        <authorList>
            <person name="Zhang L."/>
        </authorList>
    </citation>
    <scope>NUCLEOTIDE SEQUENCE [LARGE SCALE GENOMIC DNA]</scope>
    <source>
        <strain evidence="1">LZ_2023a</strain>
        <tissue evidence="1">Muscle</tissue>
    </source>
</reference>
<dbReference type="Proteomes" id="UP001487740">
    <property type="component" value="Unassembled WGS sequence"/>
</dbReference>
<proteinExistence type="predicted"/>